<dbReference type="Gene3D" id="3.40.50.1820">
    <property type="entry name" value="alpha/beta hydrolase"/>
    <property type="match status" value="1"/>
</dbReference>
<dbReference type="Pfam" id="PF01764">
    <property type="entry name" value="Lipase_3"/>
    <property type="match status" value="1"/>
</dbReference>
<gene>
    <name evidence="3" type="ORF">IQ227_12705</name>
</gene>
<reference evidence="3 4" key="1">
    <citation type="submission" date="2020-10" db="EMBL/GenBank/DDBJ databases">
        <authorList>
            <person name="Castelo-Branco R."/>
            <person name="Eusebio N."/>
            <person name="Adriana R."/>
            <person name="Vieira A."/>
            <person name="Brugerolle De Fraissinette N."/>
            <person name="Rezende De Castro R."/>
            <person name="Schneider M.P."/>
            <person name="Vasconcelos V."/>
            <person name="Leao P.N."/>
        </authorList>
    </citation>
    <scope>NUCLEOTIDE SEQUENCE [LARGE SCALE GENOMIC DNA]</scope>
    <source>
        <strain evidence="3 4">LEGE 00250</strain>
    </source>
</reference>
<comment type="caution">
    <text evidence="3">The sequence shown here is derived from an EMBL/GenBank/DDBJ whole genome shotgun (WGS) entry which is preliminary data.</text>
</comment>
<evidence type="ECO:0000259" key="2">
    <source>
        <dbReference type="Pfam" id="PF01764"/>
    </source>
</evidence>
<dbReference type="InterPro" id="IPR002921">
    <property type="entry name" value="Fungal_lipase-type"/>
</dbReference>
<feature type="region of interest" description="Disordered" evidence="1">
    <location>
        <begin position="1"/>
        <end position="48"/>
    </location>
</feature>
<evidence type="ECO:0000313" key="3">
    <source>
        <dbReference type="EMBL" id="MBE9236861.1"/>
    </source>
</evidence>
<evidence type="ECO:0000256" key="1">
    <source>
        <dbReference type="SAM" id="MobiDB-lite"/>
    </source>
</evidence>
<name>A0ABR9VEG1_9CYAN</name>
<feature type="domain" description="Fungal lipase-type" evidence="2">
    <location>
        <begin position="266"/>
        <end position="357"/>
    </location>
</feature>
<dbReference type="InterPro" id="IPR029058">
    <property type="entry name" value="AB_hydrolase_fold"/>
</dbReference>
<proteinExistence type="predicted"/>
<evidence type="ECO:0000313" key="4">
    <source>
        <dbReference type="Proteomes" id="UP000606776"/>
    </source>
</evidence>
<feature type="non-terminal residue" evidence="3">
    <location>
        <position position="1"/>
    </location>
</feature>
<organism evidence="3 4">
    <name type="scientific">Sphaerospermopsis aphanizomenoides LEGE 00250</name>
    <dbReference type="NCBI Taxonomy" id="2777972"/>
    <lineage>
        <taxon>Bacteria</taxon>
        <taxon>Bacillati</taxon>
        <taxon>Cyanobacteriota</taxon>
        <taxon>Cyanophyceae</taxon>
        <taxon>Nostocales</taxon>
        <taxon>Aphanizomenonaceae</taxon>
        <taxon>Sphaerospermopsis</taxon>
        <taxon>Sphaerospermopsis aphanizomenoides</taxon>
    </lineage>
</organism>
<protein>
    <recommendedName>
        <fullName evidence="2">Fungal lipase-type domain-containing protein</fullName>
    </recommendedName>
</protein>
<dbReference type="SUPFAM" id="SSF53474">
    <property type="entry name" value="alpha/beta-Hydrolases"/>
    <property type="match status" value="1"/>
</dbReference>
<sequence>STESSVISENKQESSSAPSTESSVISENKQESSSAPSTESSVISENKQESEPVLKLRKGFSFDEAILMTNLSQYAYDFFEYDDHSVNDEELKKFYTAIYKNQGWELVHTIRNDKTNIRGLILKNTQIGNQYAISLRGTSLGTKGSVVSLDNIISDVDWKLINYGALAVQRAKIVQGIHLACESVVDEIQYFFKTLRGELKPSDFRHIRQLSPLRKFACITAVADAGAIKLGAEFNQKAQDLVEKVLADGDIDDDEELEKIAQFLEEKILSRVSSPTKPIEVWVTGFSLGGALSQVVALSLRRWFGTVASGGLAIKVYAIASPKIGNQEFIDFYNQQIGEELAYRIENVLDIVPTYPYDPPFPVSAIAPEGLQVGNFFLGKYANGGEAITIMGMGEGQSASVSMSGLFSLPFSLPFPHSLEVYLKLLEDQKQFWEQLARPVKDFARPFLLELLRDEQRRDGKPNYSR</sequence>
<feature type="compositionally biased region" description="Low complexity" evidence="1">
    <location>
        <begin position="13"/>
        <end position="45"/>
    </location>
</feature>
<dbReference type="EMBL" id="JADEWB010000065">
    <property type="protein sequence ID" value="MBE9236861.1"/>
    <property type="molecule type" value="Genomic_DNA"/>
</dbReference>
<keyword evidence="4" id="KW-1185">Reference proteome</keyword>
<accession>A0ABR9VEG1</accession>
<dbReference type="PANTHER" id="PTHR45856">
    <property type="entry name" value="ALPHA/BETA-HYDROLASES SUPERFAMILY PROTEIN"/>
    <property type="match status" value="1"/>
</dbReference>
<dbReference type="Proteomes" id="UP000606776">
    <property type="component" value="Unassembled WGS sequence"/>
</dbReference>
<dbReference type="InterPro" id="IPR051218">
    <property type="entry name" value="Sec_MonoDiacylglyc_Lipase"/>
</dbReference>
<dbReference type="PANTHER" id="PTHR45856:SF24">
    <property type="entry name" value="FUNGAL LIPASE-LIKE DOMAIN-CONTAINING PROTEIN"/>
    <property type="match status" value="1"/>
</dbReference>